<organism evidence="2 3">
    <name type="scientific">Enterococcus villorum</name>
    <dbReference type="NCBI Taxonomy" id="112904"/>
    <lineage>
        <taxon>Bacteria</taxon>
        <taxon>Bacillati</taxon>
        <taxon>Bacillota</taxon>
        <taxon>Bacilli</taxon>
        <taxon>Lactobacillales</taxon>
        <taxon>Enterococcaceae</taxon>
        <taxon>Enterococcus</taxon>
    </lineage>
</organism>
<name>A0A511J2R7_9ENTE</name>
<dbReference type="EMBL" id="BJWF01000018">
    <property type="protein sequence ID" value="GEL92244.1"/>
    <property type="molecule type" value="Genomic_DNA"/>
</dbReference>
<dbReference type="Gene3D" id="3.10.450.40">
    <property type="match status" value="2"/>
</dbReference>
<evidence type="ECO:0000313" key="3">
    <source>
        <dbReference type="Proteomes" id="UP000321830"/>
    </source>
</evidence>
<dbReference type="InterPro" id="IPR025711">
    <property type="entry name" value="PepSY"/>
</dbReference>
<feature type="domain" description="PepSY" evidence="1">
    <location>
        <begin position="143"/>
        <end position="196"/>
    </location>
</feature>
<dbReference type="Proteomes" id="UP000321830">
    <property type="component" value="Unassembled WGS sequence"/>
</dbReference>
<dbReference type="AlphaFoldDB" id="A0A511J2R7"/>
<evidence type="ECO:0000313" key="2">
    <source>
        <dbReference type="EMBL" id="GEL92244.1"/>
    </source>
</evidence>
<dbReference type="Pfam" id="PF03413">
    <property type="entry name" value="PepSY"/>
    <property type="match status" value="1"/>
</dbReference>
<proteinExistence type="predicted"/>
<protein>
    <recommendedName>
        <fullName evidence="1">PepSY domain-containing protein</fullName>
    </recommendedName>
</protein>
<accession>A0A511J2R7</accession>
<comment type="caution">
    <text evidence="2">The sequence shown here is derived from an EMBL/GenBank/DDBJ whole genome shotgun (WGS) entry which is preliminary data.</text>
</comment>
<evidence type="ECO:0000259" key="1">
    <source>
        <dbReference type="Pfam" id="PF03413"/>
    </source>
</evidence>
<reference evidence="2 3" key="1">
    <citation type="submission" date="2019-07" db="EMBL/GenBank/DDBJ databases">
        <title>Whole genome shotgun sequence of Enterococcus villorum NBRC 100699.</title>
        <authorList>
            <person name="Hosoyama A."/>
            <person name="Uohara A."/>
            <person name="Ohji S."/>
            <person name="Ichikawa N."/>
        </authorList>
    </citation>
    <scope>NUCLEOTIDE SEQUENCE [LARGE SCALE GENOMIC DNA]</scope>
    <source>
        <strain evidence="2 3">NBRC 100699</strain>
    </source>
</reference>
<dbReference type="RefSeq" id="WP_010750614.1">
    <property type="nucleotide sequence ID" value="NZ_BJWF01000018.1"/>
</dbReference>
<sequence length="205" mass="23807">MKLVMWCFVVLSSFFLGILVMFAFYVPNETYKEELNIVRTTDLSTPSESAKKCEQFNVSLKEALKTYQAHYPSKVITSIEVDKKFGPYYYKISGKDEKKEYNLEISTKTTNVKKKQIGNLKNNKQAIIERSEESNNIKNLKDLSEITKIVEKYINKGQVAKWSLEKNEDRTYWVVMVKEMGRERNVNVDAYTGNILVDSVKQLVN</sequence>
<gene>
    <name evidence="2" type="ORF">EVI01_15810</name>
</gene>